<dbReference type="Gene3D" id="1.10.10.60">
    <property type="entry name" value="Homeodomain-like"/>
    <property type="match status" value="1"/>
</dbReference>
<proteinExistence type="predicted"/>
<feature type="compositionally biased region" description="Basic and acidic residues" evidence="5">
    <location>
        <begin position="32"/>
        <end position="44"/>
    </location>
</feature>
<keyword evidence="3" id="KW-0804">Transcription</keyword>
<evidence type="ECO:0000256" key="3">
    <source>
        <dbReference type="ARBA" id="ARBA00023163"/>
    </source>
</evidence>
<evidence type="ECO:0000313" key="7">
    <source>
        <dbReference type="EMBL" id="PKU26458.1"/>
    </source>
</evidence>
<dbReference type="Pfam" id="PF16859">
    <property type="entry name" value="TetR_C_11"/>
    <property type="match status" value="1"/>
</dbReference>
<evidence type="ECO:0000259" key="6">
    <source>
        <dbReference type="PROSITE" id="PS50977"/>
    </source>
</evidence>
<dbReference type="Gene3D" id="1.10.357.10">
    <property type="entry name" value="Tetracycline Repressor, domain 2"/>
    <property type="match status" value="1"/>
</dbReference>
<dbReference type="EMBL" id="PIUM01000001">
    <property type="protein sequence ID" value="PKU26458.1"/>
    <property type="molecule type" value="Genomic_DNA"/>
</dbReference>
<organism evidence="7 8">
    <name type="scientific">Telmatospirillum siberiense</name>
    <dbReference type="NCBI Taxonomy" id="382514"/>
    <lineage>
        <taxon>Bacteria</taxon>
        <taxon>Pseudomonadati</taxon>
        <taxon>Pseudomonadota</taxon>
        <taxon>Alphaproteobacteria</taxon>
        <taxon>Rhodospirillales</taxon>
        <taxon>Rhodospirillaceae</taxon>
        <taxon>Telmatospirillum</taxon>
    </lineage>
</organism>
<comment type="caution">
    <text evidence="7">The sequence shown here is derived from an EMBL/GenBank/DDBJ whole genome shotgun (WGS) entry which is preliminary data.</text>
</comment>
<gene>
    <name evidence="7" type="ORF">CWS72_01020</name>
</gene>
<dbReference type="SUPFAM" id="SSF48498">
    <property type="entry name" value="Tetracyclin repressor-like, C-terminal domain"/>
    <property type="match status" value="1"/>
</dbReference>
<dbReference type="PANTHER" id="PTHR30055:SF148">
    <property type="entry name" value="TETR-FAMILY TRANSCRIPTIONAL REGULATOR"/>
    <property type="match status" value="1"/>
</dbReference>
<evidence type="ECO:0000313" key="8">
    <source>
        <dbReference type="Proteomes" id="UP000233293"/>
    </source>
</evidence>
<dbReference type="PRINTS" id="PR00455">
    <property type="entry name" value="HTHTETR"/>
</dbReference>
<dbReference type="GO" id="GO:0000976">
    <property type="term" value="F:transcription cis-regulatory region binding"/>
    <property type="evidence" value="ECO:0007669"/>
    <property type="project" value="TreeGrafter"/>
</dbReference>
<evidence type="ECO:0000256" key="2">
    <source>
        <dbReference type="ARBA" id="ARBA00023125"/>
    </source>
</evidence>
<dbReference type="Pfam" id="PF00440">
    <property type="entry name" value="TetR_N"/>
    <property type="match status" value="1"/>
</dbReference>
<feature type="DNA-binding region" description="H-T-H motif" evidence="4">
    <location>
        <begin position="69"/>
        <end position="88"/>
    </location>
</feature>
<name>A0A2N3Q1C6_9PROT</name>
<reference evidence="8" key="1">
    <citation type="submission" date="2017-12" db="EMBL/GenBank/DDBJ databases">
        <title>Draft genome sequence of Telmatospirillum siberiense 26-4b1T, an acidotolerant peatland alphaproteobacterium potentially involved in sulfur cycling.</title>
        <authorList>
            <person name="Hausmann B."/>
            <person name="Pjevac P."/>
            <person name="Schreck K."/>
            <person name="Herbold C.W."/>
            <person name="Daims H."/>
            <person name="Wagner M."/>
            <person name="Pester M."/>
            <person name="Loy A."/>
        </authorList>
    </citation>
    <scope>NUCLEOTIDE SEQUENCE [LARGE SCALE GENOMIC DNA]</scope>
    <source>
        <strain evidence="8">26-4b1</strain>
    </source>
</reference>
<dbReference type="SUPFAM" id="SSF46689">
    <property type="entry name" value="Homeodomain-like"/>
    <property type="match status" value="1"/>
</dbReference>
<dbReference type="InterPro" id="IPR009057">
    <property type="entry name" value="Homeodomain-like_sf"/>
</dbReference>
<keyword evidence="8" id="KW-1185">Reference proteome</keyword>
<accession>A0A2N3Q1C6</accession>
<feature type="domain" description="HTH tetR-type" evidence="6">
    <location>
        <begin position="46"/>
        <end position="106"/>
    </location>
</feature>
<keyword evidence="1" id="KW-0805">Transcription regulation</keyword>
<evidence type="ECO:0000256" key="4">
    <source>
        <dbReference type="PROSITE-ProRule" id="PRU00335"/>
    </source>
</evidence>
<dbReference type="InterPro" id="IPR050109">
    <property type="entry name" value="HTH-type_TetR-like_transc_reg"/>
</dbReference>
<dbReference type="PROSITE" id="PS50977">
    <property type="entry name" value="HTH_TETR_2"/>
    <property type="match status" value="1"/>
</dbReference>
<dbReference type="Proteomes" id="UP000233293">
    <property type="component" value="Unassembled WGS sequence"/>
</dbReference>
<dbReference type="InterPro" id="IPR036271">
    <property type="entry name" value="Tet_transcr_reg_TetR-rel_C_sf"/>
</dbReference>
<protein>
    <submittedName>
        <fullName evidence="7">TetR family transcriptional regulator</fullName>
    </submittedName>
</protein>
<keyword evidence="2 4" id="KW-0238">DNA-binding</keyword>
<dbReference type="InterPro" id="IPR001647">
    <property type="entry name" value="HTH_TetR"/>
</dbReference>
<dbReference type="GO" id="GO:0003700">
    <property type="term" value="F:DNA-binding transcription factor activity"/>
    <property type="evidence" value="ECO:0007669"/>
    <property type="project" value="TreeGrafter"/>
</dbReference>
<evidence type="ECO:0000256" key="1">
    <source>
        <dbReference type="ARBA" id="ARBA00023015"/>
    </source>
</evidence>
<sequence length="232" mass="26625">MARIDGEIAGVWTKDRRESPMKLRRPAAREGTPPEKRSPQGRPRCETTRAAILDAARNLFATHSLRALSIEAIAREAGVSKATIYRWWNSKGTLILDACLDELQRHTRYADDQTLPDMIANQMRRLVEVYSGSVGRMVAQLLAEGQHDRQLLNRFYQEHIQSRRQDLAERIGGDPEQWEILMDMIYGPVYFRLLFQQQPLDESFAERLATEAAQRLETWVTQQALGPVTPRP</sequence>
<evidence type="ECO:0000256" key="5">
    <source>
        <dbReference type="SAM" id="MobiDB-lite"/>
    </source>
</evidence>
<dbReference type="PANTHER" id="PTHR30055">
    <property type="entry name" value="HTH-TYPE TRANSCRIPTIONAL REGULATOR RUTR"/>
    <property type="match status" value="1"/>
</dbReference>
<feature type="region of interest" description="Disordered" evidence="5">
    <location>
        <begin position="1"/>
        <end position="44"/>
    </location>
</feature>
<dbReference type="AlphaFoldDB" id="A0A2N3Q1C6"/>
<dbReference type="InterPro" id="IPR011075">
    <property type="entry name" value="TetR_C"/>
</dbReference>